<evidence type="ECO:0000313" key="13">
    <source>
        <dbReference type="EMBL" id="ABS60955.1"/>
    </source>
</evidence>
<protein>
    <recommendedName>
        <fullName evidence="5">Trigger factor</fullName>
        <ecNumber evidence="4">5.2.1.8</ecNumber>
    </recommendedName>
    <alternativeName>
        <fullName evidence="10">PPIase</fullName>
    </alternativeName>
</protein>
<dbReference type="InterPro" id="IPR008880">
    <property type="entry name" value="Trigger_fac_C"/>
</dbReference>
<dbReference type="InterPro" id="IPR027304">
    <property type="entry name" value="Trigger_fact/SurA_dom_sf"/>
</dbReference>
<dbReference type="Pfam" id="PF05697">
    <property type="entry name" value="Trigger_N"/>
    <property type="match status" value="1"/>
</dbReference>
<dbReference type="GO" id="GO:0005737">
    <property type="term" value="C:cytoplasm"/>
    <property type="evidence" value="ECO:0007669"/>
    <property type="project" value="UniProtKB-SubCell"/>
</dbReference>
<accession>A7HM22</accession>
<dbReference type="GO" id="GO:0006457">
    <property type="term" value="P:protein folding"/>
    <property type="evidence" value="ECO:0007669"/>
    <property type="project" value="InterPro"/>
</dbReference>
<dbReference type="Gene3D" id="3.10.50.30">
    <property type="entry name" value="Transcription elongation factor, GreA/GreB, C-terminal domain"/>
    <property type="match status" value="1"/>
</dbReference>
<evidence type="ECO:0000259" key="12">
    <source>
        <dbReference type="Pfam" id="PF05698"/>
    </source>
</evidence>
<evidence type="ECO:0000256" key="5">
    <source>
        <dbReference type="ARBA" id="ARBA00016902"/>
    </source>
</evidence>
<name>A7HM22_FERNB</name>
<evidence type="ECO:0000256" key="6">
    <source>
        <dbReference type="ARBA" id="ARBA00022490"/>
    </source>
</evidence>
<keyword evidence="8" id="KW-0143">Chaperone</keyword>
<dbReference type="Gene3D" id="1.10.3120.10">
    <property type="entry name" value="Trigger factor, C-terminal domain"/>
    <property type="match status" value="1"/>
</dbReference>
<dbReference type="EMBL" id="CP000771">
    <property type="protein sequence ID" value="ABS60955.1"/>
    <property type="molecule type" value="Genomic_DNA"/>
</dbReference>
<dbReference type="GO" id="GO:0015031">
    <property type="term" value="P:protein transport"/>
    <property type="evidence" value="ECO:0007669"/>
    <property type="project" value="InterPro"/>
</dbReference>
<dbReference type="GO" id="GO:0003755">
    <property type="term" value="F:peptidyl-prolyl cis-trans isomerase activity"/>
    <property type="evidence" value="ECO:0007669"/>
    <property type="project" value="UniProtKB-KW"/>
</dbReference>
<evidence type="ECO:0000256" key="8">
    <source>
        <dbReference type="ARBA" id="ARBA00023186"/>
    </source>
</evidence>
<dbReference type="AlphaFoldDB" id="A7HM22"/>
<keyword evidence="6" id="KW-0963">Cytoplasm</keyword>
<dbReference type="InterPro" id="IPR037041">
    <property type="entry name" value="Trigger_fac_C_sf"/>
</dbReference>
<dbReference type="PIRSF" id="PIRSF003095">
    <property type="entry name" value="Trigger_factor"/>
    <property type="match status" value="1"/>
</dbReference>
<proteinExistence type="inferred from homology"/>
<reference evidence="13 14" key="1">
    <citation type="submission" date="2007-07" db="EMBL/GenBank/DDBJ databases">
        <title>Complete sequence of Fervidobacterium nodosum Rt17-B1.</title>
        <authorList>
            <consortium name="US DOE Joint Genome Institute"/>
            <person name="Copeland A."/>
            <person name="Lucas S."/>
            <person name="Lapidus A."/>
            <person name="Barry K."/>
            <person name="Glavina del Rio T."/>
            <person name="Dalin E."/>
            <person name="Tice H."/>
            <person name="Pitluck S."/>
            <person name="Saunders E."/>
            <person name="Brettin T."/>
            <person name="Bruce D."/>
            <person name="Detter J.C."/>
            <person name="Han C."/>
            <person name="Schmutz J."/>
            <person name="Larimer F."/>
            <person name="Land M."/>
            <person name="Hauser L."/>
            <person name="Kyrpides N."/>
            <person name="Mikhailova N."/>
            <person name="Nelson K."/>
            <person name="Gogarten J.P."/>
            <person name="Noll K."/>
            <person name="Richardson P."/>
        </authorList>
    </citation>
    <scope>NUCLEOTIDE SEQUENCE [LARGE SCALE GENOMIC DNA]</scope>
    <source>
        <strain evidence="14">ATCC 35602 / DSM 5306 / Rt17-B1</strain>
    </source>
</reference>
<feature type="domain" description="Trigger factor C-terminal" evidence="12">
    <location>
        <begin position="256"/>
        <end position="411"/>
    </location>
</feature>
<dbReference type="Proteomes" id="UP000002415">
    <property type="component" value="Chromosome"/>
</dbReference>
<evidence type="ECO:0000256" key="1">
    <source>
        <dbReference type="ARBA" id="ARBA00000971"/>
    </source>
</evidence>
<dbReference type="InterPro" id="IPR005215">
    <property type="entry name" value="Trig_fac"/>
</dbReference>
<dbReference type="GO" id="GO:0032784">
    <property type="term" value="P:regulation of DNA-templated transcription elongation"/>
    <property type="evidence" value="ECO:0007669"/>
    <property type="project" value="InterPro"/>
</dbReference>
<dbReference type="STRING" id="381764.Fnod_1108"/>
<dbReference type="Gene3D" id="3.30.70.1050">
    <property type="entry name" value="Trigger factor ribosome-binding domain"/>
    <property type="match status" value="1"/>
</dbReference>
<evidence type="ECO:0000256" key="3">
    <source>
        <dbReference type="ARBA" id="ARBA00005464"/>
    </source>
</evidence>
<evidence type="ECO:0000256" key="7">
    <source>
        <dbReference type="ARBA" id="ARBA00023110"/>
    </source>
</evidence>
<dbReference type="RefSeq" id="WP_011994268.1">
    <property type="nucleotide sequence ID" value="NC_009718.1"/>
</dbReference>
<dbReference type="OrthoDB" id="9767721at2"/>
<organism evidence="13 14">
    <name type="scientific">Fervidobacterium nodosum (strain ATCC 35602 / DSM 5306 / Rt17-B1)</name>
    <dbReference type="NCBI Taxonomy" id="381764"/>
    <lineage>
        <taxon>Bacteria</taxon>
        <taxon>Thermotogati</taxon>
        <taxon>Thermotogota</taxon>
        <taxon>Thermotogae</taxon>
        <taxon>Thermotogales</taxon>
        <taxon>Fervidobacteriaceae</taxon>
        <taxon>Fervidobacterium</taxon>
    </lineage>
</organism>
<reference evidence="13 14" key="2">
    <citation type="journal article" date="2009" name="Proc. Natl. Acad. Sci. U.S.A.">
        <title>On the chimeric nature, thermophilic origin, and phylogenetic placement of the Thermotogales.</title>
        <authorList>
            <person name="Zhaxybayeva O."/>
            <person name="Swithers K.S."/>
            <person name="Lapierre P."/>
            <person name="Fournier G.P."/>
            <person name="Bickhart D.M."/>
            <person name="DeBoy R.T."/>
            <person name="Nelson K.E."/>
            <person name="Nesbo C.L."/>
            <person name="Doolittle W.F."/>
            <person name="Gogarten J.P."/>
            <person name="Noll K.M."/>
        </authorList>
    </citation>
    <scope>NUCLEOTIDE SEQUENCE [LARGE SCALE GENOMIC DNA]</scope>
    <source>
        <strain evidence="14">ATCC 35602 / DSM 5306 / Rt17-B1</strain>
    </source>
</reference>
<dbReference type="EC" id="5.2.1.8" evidence="4"/>
<evidence type="ECO:0000313" key="14">
    <source>
        <dbReference type="Proteomes" id="UP000002415"/>
    </source>
</evidence>
<dbReference type="Pfam" id="PF05698">
    <property type="entry name" value="Trigger_C"/>
    <property type="match status" value="1"/>
</dbReference>
<dbReference type="InterPro" id="IPR036953">
    <property type="entry name" value="GreA/GreB_C_sf"/>
</dbReference>
<comment type="similarity">
    <text evidence="3">Belongs to the FKBP-type PPIase family. Tig subfamily.</text>
</comment>
<dbReference type="InterPro" id="IPR008881">
    <property type="entry name" value="Trigger_fac_ribosome-bd_bac"/>
</dbReference>
<dbReference type="KEGG" id="fno:Fnod_1108"/>
<evidence type="ECO:0000256" key="10">
    <source>
        <dbReference type="ARBA" id="ARBA00029986"/>
    </source>
</evidence>
<comment type="catalytic activity">
    <reaction evidence="1">
        <text>[protein]-peptidylproline (omega=180) = [protein]-peptidylproline (omega=0)</text>
        <dbReference type="Rhea" id="RHEA:16237"/>
        <dbReference type="Rhea" id="RHEA-COMP:10747"/>
        <dbReference type="Rhea" id="RHEA-COMP:10748"/>
        <dbReference type="ChEBI" id="CHEBI:83833"/>
        <dbReference type="ChEBI" id="CHEBI:83834"/>
        <dbReference type="EC" id="5.2.1.8"/>
    </reaction>
</comment>
<dbReference type="GO" id="GO:0003677">
    <property type="term" value="F:DNA binding"/>
    <property type="evidence" value="ECO:0007669"/>
    <property type="project" value="InterPro"/>
</dbReference>
<evidence type="ECO:0000256" key="2">
    <source>
        <dbReference type="ARBA" id="ARBA00004496"/>
    </source>
</evidence>
<sequence length="433" mass="50398">MQINELEKDKNVIVKEYIFDANDVKRLEDKAVNSLNSKGYQIEGFRVGRVPKEIYKLRLKDAFYNIYVADEAIIEVEDELDKENISVVIPPVIVDARFDANGGKVVVELHLEPEVTFDPSKIKVRKAKEDEVLESYVEMRVKYMLDEHAVLEPKEGEAQEGDVVKVKETVLLNEKAIRDHEEREYLLLKDDERDAVKQLYGKKKGDTVEFEKTFEKSENEKITYKYILEVEEIYNRILPVLNDEFVKSLAIENVETLEGLKEKFRNEGKEIYDRELGDSYRMQIIDQIPSATEIDISEKTIQRAVENIIDNLKEEGKYDDYIKSYGSEEKLVEEFKNYYINLIKKDLVVKKLAEENDVKVNDEDIKAYAEIVSVEWGVSPDRAEALIKSRIDLRNEVIMDIVESKVANLLIDKVQVEEVSFNKDEKNEEEKSE</sequence>
<dbReference type="SUPFAM" id="SSF102735">
    <property type="entry name" value="Trigger factor ribosome-binding domain"/>
    <property type="match status" value="1"/>
</dbReference>
<evidence type="ECO:0000259" key="11">
    <source>
        <dbReference type="Pfam" id="PF05697"/>
    </source>
</evidence>
<keyword evidence="14" id="KW-1185">Reference proteome</keyword>
<dbReference type="eggNOG" id="COG0544">
    <property type="taxonomic scope" value="Bacteria"/>
</dbReference>
<gene>
    <name evidence="13" type="ordered locus">Fnod_1108</name>
</gene>
<evidence type="ECO:0000256" key="9">
    <source>
        <dbReference type="ARBA" id="ARBA00023235"/>
    </source>
</evidence>
<comment type="subcellular location">
    <subcellularLocation>
        <location evidence="2">Cytoplasm</location>
    </subcellularLocation>
</comment>
<dbReference type="HOGENOM" id="CLU_033058_3_1_0"/>
<keyword evidence="7" id="KW-0697">Rotamase</keyword>
<evidence type="ECO:0000256" key="4">
    <source>
        <dbReference type="ARBA" id="ARBA00013194"/>
    </source>
</evidence>
<dbReference type="SUPFAM" id="SSF109998">
    <property type="entry name" value="Triger factor/SurA peptide-binding domain-like"/>
    <property type="match status" value="1"/>
</dbReference>
<dbReference type="InterPro" id="IPR036611">
    <property type="entry name" value="Trigger_fac_ribosome-bd_sf"/>
</dbReference>
<keyword evidence="9" id="KW-0413">Isomerase</keyword>
<feature type="domain" description="Trigger factor ribosome-binding bacterial" evidence="11">
    <location>
        <begin position="1"/>
        <end position="142"/>
    </location>
</feature>